<feature type="region of interest" description="Disordered" evidence="1">
    <location>
        <begin position="178"/>
        <end position="349"/>
    </location>
</feature>
<dbReference type="eggNOG" id="KOG4157">
    <property type="taxonomic scope" value="Eukaryota"/>
</dbReference>
<dbReference type="Proteomes" id="UP000016922">
    <property type="component" value="Unassembled WGS sequence"/>
</dbReference>
<dbReference type="Pfam" id="PF01822">
    <property type="entry name" value="WSC"/>
    <property type="match status" value="2"/>
</dbReference>
<name>S3DG28_GLAL2</name>
<gene>
    <name evidence="3" type="ORF">GLAREA_05427</name>
</gene>
<dbReference type="OMA" id="VAECKGN"/>
<dbReference type="SMART" id="SM00321">
    <property type="entry name" value="WSC"/>
    <property type="match status" value="2"/>
</dbReference>
<evidence type="ECO:0000256" key="1">
    <source>
        <dbReference type="SAM" id="MobiDB-lite"/>
    </source>
</evidence>
<dbReference type="EMBL" id="KE145353">
    <property type="protein sequence ID" value="EPE36089.1"/>
    <property type="molecule type" value="Genomic_DNA"/>
</dbReference>
<protein>
    <submittedName>
        <fullName evidence="3">WSC-containing protein</fullName>
    </submittedName>
</protein>
<dbReference type="HOGENOM" id="CLU_016905_1_0_1"/>
<proteinExistence type="predicted"/>
<sequence>MTIEKCVAYCKGNDYRYAGIEYYGKCSCGASVNGYQVAESQCSFKCTGNSSEVCGGDNTLSIYQDPTFPVVDNSIITDYNDIGCYTEGSNGRSLAWRQDQVAEATLTTEKCLTACKLGGFPIAGLEYGRECYCGVVLGNGTVAAPSTDCDLACLGDQTEKCGGRSRLNLFVAHDLESQEPCKDTPSSSSTVVSSTTTSSSSSTTSFETTTTSSSTSETTTTSSSLSSSTSASSTETTSSSSTSSTESSTTSSVPDTSSSASSSSTSTSDTITTSTSSSISSSSSSSTFTSSTVTTSSSSSSSLTTSSSSSSVPPSTSSTSKPPSSTTSSTSKPTTSTISTTSKPISTSSTKTTASLCTKTTTIIPTPTCEYKCGSWCSNPLPPWSDQPGCWQSHSNCAVQIASCFIEAGWPESLKCFEFANWCQSVSSHCNNYCPGNRCSKSSCTSQYPPTGPTLPTPSVSTSVYTCAVSSTKTTSKTTITTSKVTSTSKCVPLPTQTNICTQPHNPYNGYSSTSPVGNIALPCFTCNNAYNEYSSGKCFKLYTSPDSSNCPSYPRGGPSGPSQACKDACDYQYNICMGTYATGCKNRSGPQFTDSYTVASNKCANQRADCYKANANVNPPSSRCGSWNTGWY</sequence>
<reference evidence="3 4" key="1">
    <citation type="journal article" date="2013" name="BMC Genomics">
        <title>Genomics-driven discovery of the pneumocandin biosynthetic gene cluster in the fungus Glarea lozoyensis.</title>
        <authorList>
            <person name="Chen L."/>
            <person name="Yue Q."/>
            <person name="Zhang X."/>
            <person name="Xiang M."/>
            <person name="Wang C."/>
            <person name="Li S."/>
            <person name="Che Y."/>
            <person name="Ortiz-Lopez F.J."/>
            <person name="Bills G.F."/>
            <person name="Liu X."/>
            <person name="An Z."/>
        </authorList>
    </citation>
    <scope>NUCLEOTIDE SEQUENCE [LARGE SCALE GENOMIC DNA]</scope>
    <source>
        <strain evidence="4">ATCC 20868 / MF5171</strain>
    </source>
</reference>
<feature type="domain" description="WSC" evidence="2">
    <location>
        <begin position="78"/>
        <end position="173"/>
    </location>
</feature>
<accession>S3DG28</accession>
<evidence type="ECO:0000313" key="4">
    <source>
        <dbReference type="Proteomes" id="UP000016922"/>
    </source>
</evidence>
<dbReference type="KEGG" id="glz:GLAREA_05427"/>
<dbReference type="PROSITE" id="PS51212">
    <property type="entry name" value="WSC"/>
    <property type="match status" value="2"/>
</dbReference>
<dbReference type="OrthoDB" id="2019572at2759"/>
<dbReference type="AlphaFoldDB" id="S3DG28"/>
<feature type="compositionally biased region" description="Low complexity" evidence="1">
    <location>
        <begin position="184"/>
        <end position="349"/>
    </location>
</feature>
<feature type="domain" description="WSC" evidence="2">
    <location>
        <begin position="1"/>
        <end position="66"/>
    </location>
</feature>
<dbReference type="PANTHER" id="PTHR43662:SF3">
    <property type="entry name" value="DOMAIN PROTEIN, PUTATIVE (AFU_ORTHOLOGUE AFUA_6G11970)-RELATED"/>
    <property type="match status" value="1"/>
</dbReference>
<dbReference type="GeneID" id="19464481"/>
<dbReference type="InterPro" id="IPR002889">
    <property type="entry name" value="WSC_carb-bd"/>
</dbReference>
<dbReference type="PANTHER" id="PTHR43662">
    <property type="match status" value="1"/>
</dbReference>
<evidence type="ECO:0000313" key="3">
    <source>
        <dbReference type="EMBL" id="EPE36089.1"/>
    </source>
</evidence>
<organism evidence="3 4">
    <name type="scientific">Glarea lozoyensis (strain ATCC 20868 / MF5171)</name>
    <dbReference type="NCBI Taxonomy" id="1116229"/>
    <lineage>
        <taxon>Eukaryota</taxon>
        <taxon>Fungi</taxon>
        <taxon>Dikarya</taxon>
        <taxon>Ascomycota</taxon>
        <taxon>Pezizomycotina</taxon>
        <taxon>Leotiomycetes</taxon>
        <taxon>Helotiales</taxon>
        <taxon>Helotiaceae</taxon>
        <taxon>Glarea</taxon>
    </lineage>
</organism>
<dbReference type="RefSeq" id="XP_008076907.1">
    <property type="nucleotide sequence ID" value="XM_008078716.1"/>
</dbReference>
<keyword evidence="4" id="KW-1185">Reference proteome</keyword>
<evidence type="ECO:0000259" key="2">
    <source>
        <dbReference type="PROSITE" id="PS51212"/>
    </source>
</evidence>